<proteinExistence type="predicted"/>
<reference evidence="1" key="1">
    <citation type="journal article" date="2022" name="bioRxiv">
        <title>Sequencing and chromosome-scale assembly of the giantPleurodeles waltlgenome.</title>
        <authorList>
            <person name="Brown T."/>
            <person name="Elewa A."/>
            <person name="Iarovenko S."/>
            <person name="Subramanian E."/>
            <person name="Araus A.J."/>
            <person name="Petzold A."/>
            <person name="Susuki M."/>
            <person name="Suzuki K.-i.T."/>
            <person name="Hayashi T."/>
            <person name="Toyoda A."/>
            <person name="Oliveira C."/>
            <person name="Osipova E."/>
            <person name="Leigh N.D."/>
            <person name="Simon A."/>
            <person name="Yun M.H."/>
        </authorList>
    </citation>
    <scope>NUCLEOTIDE SEQUENCE</scope>
    <source>
        <strain evidence="1">20211129_DDA</strain>
        <tissue evidence="1">Liver</tissue>
    </source>
</reference>
<gene>
    <name evidence="1" type="ORF">NDU88_004098</name>
</gene>
<protein>
    <submittedName>
        <fullName evidence="1">Uncharacterized protein</fullName>
    </submittedName>
</protein>
<dbReference type="Proteomes" id="UP001066276">
    <property type="component" value="Chromosome 4_1"/>
</dbReference>
<accession>A0AAV7T782</accession>
<dbReference type="EMBL" id="JANPWB010000007">
    <property type="protein sequence ID" value="KAJ1172250.1"/>
    <property type="molecule type" value="Genomic_DNA"/>
</dbReference>
<evidence type="ECO:0000313" key="2">
    <source>
        <dbReference type="Proteomes" id="UP001066276"/>
    </source>
</evidence>
<dbReference type="AlphaFoldDB" id="A0AAV7T782"/>
<sequence>MTRLLPTQRLLTQGGGAITSVELEVGSLPRPEEVQGACRWLARAGEDWLWQRWAGRCWRLAYAGAPRASLSARRPGL</sequence>
<organism evidence="1 2">
    <name type="scientific">Pleurodeles waltl</name>
    <name type="common">Iberian ribbed newt</name>
    <dbReference type="NCBI Taxonomy" id="8319"/>
    <lineage>
        <taxon>Eukaryota</taxon>
        <taxon>Metazoa</taxon>
        <taxon>Chordata</taxon>
        <taxon>Craniata</taxon>
        <taxon>Vertebrata</taxon>
        <taxon>Euteleostomi</taxon>
        <taxon>Amphibia</taxon>
        <taxon>Batrachia</taxon>
        <taxon>Caudata</taxon>
        <taxon>Salamandroidea</taxon>
        <taxon>Salamandridae</taxon>
        <taxon>Pleurodelinae</taxon>
        <taxon>Pleurodeles</taxon>
    </lineage>
</organism>
<comment type="caution">
    <text evidence="1">The sequence shown here is derived from an EMBL/GenBank/DDBJ whole genome shotgun (WGS) entry which is preliminary data.</text>
</comment>
<keyword evidence="2" id="KW-1185">Reference proteome</keyword>
<name>A0AAV7T782_PLEWA</name>
<evidence type="ECO:0000313" key="1">
    <source>
        <dbReference type="EMBL" id="KAJ1172250.1"/>
    </source>
</evidence>